<dbReference type="Proteomes" id="UP001500851">
    <property type="component" value="Unassembled WGS sequence"/>
</dbReference>
<evidence type="ECO:0000256" key="1">
    <source>
        <dbReference type="SAM" id="MobiDB-lite"/>
    </source>
</evidence>
<evidence type="ECO:0000313" key="3">
    <source>
        <dbReference type="EMBL" id="GAA1776866.1"/>
    </source>
</evidence>
<evidence type="ECO:0000259" key="2">
    <source>
        <dbReference type="PROSITE" id="PS50943"/>
    </source>
</evidence>
<dbReference type="SUPFAM" id="SSF47413">
    <property type="entry name" value="lambda repressor-like DNA-binding domains"/>
    <property type="match status" value="1"/>
</dbReference>
<dbReference type="InterPro" id="IPR001387">
    <property type="entry name" value="Cro/C1-type_HTH"/>
</dbReference>
<feature type="domain" description="HTH cro/C1-type" evidence="2">
    <location>
        <begin position="17"/>
        <end position="72"/>
    </location>
</feature>
<dbReference type="PROSITE" id="PS50943">
    <property type="entry name" value="HTH_CROC1"/>
    <property type="match status" value="1"/>
</dbReference>
<dbReference type="EMBL" id="BAAAOB010000001">
    <property type="protein sequence ID" value="GAA1776866.1"/>
    <property type="molecule type" value="Genomic_DNA"/>
</dbReference>
<dbReference type="CDD" id="cd00093">
    <property type="entry name" value="HTH_XRE"/>
    <property type="match status" value="1"/>
</dbReference>
<evidence type="ECO:0000313" key="4">
    <source>
        <dbReference type="Proteomes" id="UP001500851"/>
    </source>
</evidence>
<gene>
    <name evidence="3" type="ORF">GCM10009768_01710</name>
</gene>
<comment type="caution">
    <text evidence="3">The sequence shown here is derived from an EMBL/GenBank/DDBJ whole genome shotgun (WGS) entry which is preliminary data.</text>
</comment>
<reference evidence="4" key="1">
    <citation type="journal article" date="2019" name="Int. J. Syst. Evol. Microbiol.">
        <title>The Global Catalogue of Microorganisms (GCM) 10K type strain sequencing project: providing services to taxonomists for standard genome sequencing and annotation.</title>
        <authorList>
            <consortium name="The Broad Institute Genomics Platform"/>
            <consortium name="The Broad Institute Genome Sequencing Center for Infectious Disease"/>
            <person name="Wu L."/>
            <person name="Ma J."/>
        </authorList>
    </citation>
    <scope>NUCLEOTIDE SEQUENCE [LARGE SCALE GENOMIC DNA]</scope>
    <source>
        <strain evidence="4">JCM 14736</strain>
    </source>
</reference>
<proteinExistence type="predicted"/>
<dbReference type="Pfam" id="PF01381">
    <property type="entry name" value="HTH_3"/>
    <property type="match status" value="1"/>
</dbReference>
<protein>
    <recommendedName>
        <fullName evidence="2">HTH cro/C1-type domain-containing protein</fullName>
    </recommendedName>
</protein>
<feature type="region of interest" description="Disordered" evidence="1">
    <location>
        <begin position="144"/>
        <end position="171"/>
    </location>
</feature>
<name>A0ABP4XFY8_9MICO</name>
<accession>A0ABP4XFY8</accession>
<sequence length="171" mass="18864">MNDYDTLDLTRHIAGQVRALMAKYGVSQSQMAESVGTSQSQLSKMVRGVRPISIDQLDAMCFSLGVESWELVREAEEFLAAHDRRSPARLVFADRGVALRAPRAVDDEPKPAIVQALGGRRRNAAETVESNLIVGRFGQDEDQSIADELAASQRRAASKRSRDRGEDGEYD</sequence>
<keyword evidence="4" id="KW-1185">Reference proteome</keyword>
<dbReference type="InterPro" id="IPR010982">
    <property type="entry name" value="Lambda_DNA-bd_dom_sf"/>
</dbReference>
<dbReference type="Gene3D" id="1.10.260.40">
    <property type="entry name" value="lambda repressor-like DNA-binding domains"/>
    <property type="match status" value="1"/>
</dbReference>
<organism evidence="3 4">
    <name type="scientific">Leucobacter iarius</name>
    <dbReference type="NCBI Taxonomy" id="333963"/>
    <lineage>
        <taxon>Bacteria</taxon>
        <taxon>Bacillati</taxon>
        <taxon>Actinomycetota</taxon>
        <taxon>Actinomycetes</taxon>
        <taxon>Micrococcales</taxon>
        <taxon>Microbacteriaceae</taxon>
        <taxon>Leucobacter</taxon>
    </lineage>
</organism>
<dbReference type="RefSeq" id="WP_344028080.1">
    <property type="nucleotide sequence ID" value="NZ_BAAAOB010000001.1"/>
</dbReference>
<dbReference type="SMART" id="SM00530">
    <property type="entry name" value="HTH_XRE"/>
    <property type="match status" value="1"/>
</dbReference>